<evidence type="ECO:0000313" key="2">
    <source>
        <dbReference type="EMBL" id="PSR71025.1"/>
    </source>
</evidence>
<evidence type="ECO:0000313" key="3">
    <source>
        <dbReference type="Proteomes" id="UP000186601"/>
    </source>
</evidence>
<protein>
    <submittedName>
        <fullName evidence="2">Uncharacterized protein</fullName>
    </submittedName>
</protein>
<comment type="caution">
    <text evidence="2">The sequence shown here is derived from an EMBL/GenBank/DDBJ whole genome shotgun (WGS) entry which is preliminary data.</text>
</comment>
<gene>
    <name evidence="2" type="ORF">PHLCEN_2v13129</name>
</gene>
<dbReference type="AlphaFoldDB" id="A0A2R6NF70"/>
<dbReference type="EMBL" id="MLYV02001297">
    <property type="protein sequence ID" value="PSR71025.1"/>
    <property type="molecule type" value="Genomic_DNA"/>
</dbReference>
<feature type="signal peptide" evidence="1">
    <location>
        <begin position="1"/>
        <end position="21"/>
    </location>
</feature>
<feature type="chain" id="PRO_5015325560" evidence="1">
    <location>
        <begin position="22"/>
        <end position="54"/>
    </location>
</feature>
<organism evidence="2 3">
    <name type="scientific">Hermanssonia centrifuga</name>
    <dbReference type="NCBI Taxonomy" id="98765"/>
    <lineage>
        <taxon>Eukaryota</taxon>
        <taxon>Fungi</taxon>
        <taxon>Dikarya</taxon>
        <taxon>Basidiomycota</taxon>
        <taxon>Agaricomycotina</taxon>
        <taxon>Agaricomycetes</taxon>
        <taxon>Polyporales</taxon>
        <taxon>Meruliaceae</taxon>
        <taxon>Hermanssonia</taxon>
    </lineage>
</organism>
<dbReference type="Proteomes" id="UP000186601">
    <property type="component" value="Unassembled WGS sequence"/>
</dbReference>
<accession>A0A2R6NF70</accession>
<evidence type="ECO:0000256" key="1">
    <source>
        <dbReference type="SAM" id="SignalP"/>
    </source>
</evidence>
<name>A0A2R6NF70_9APHY</name>
<keyword evidence="1" id="KW-0732">Signal</keyword>
<proteinExistence type="predicted"/>
<keyword evidence="3" id="KW-1185">Reference proteome</keyword>
<sequence>MMLKFVRFAICAFAWTALASAAALPNPKYQVNELVAYMGAGAPNIKHSPIGKIL</sequence>
<reference evidence="2 3" key="1">
    <citation type="submission" date="2018-02" db="EMBL/GenBank/DDBJ databases">
        <title>Genome sequence of the basidiomycete white-rot fungus Phlebia centrifuga.</title>
        <authorList>
            <person name="Granchi Z."/>
            <person name="Peng M."/>
            <person name="de Vries R.P."/>
            <person name="Hilden K."/>
            <person name="Makela M.R."/>
            <person name="Grigoriev I."/>
            <person name="Riley R."/>
        </authorList>
    </citation>
    <scope>NUCLEOTIDE SEQUENCE [LARGE SCALE GENOMIC DNA]</scope>
    <source>
        <strain evidence="2 3">FBCC195</strain>
    </source>
</reference>
<feature type="non-terminal residue" evidence="2">
    <location>
        <position position="54"/>
    </location>
</feature>